<protein>
    <submittedName>
        <fullName evidence="1">Uncharacterized protein</fullName>
    </submittedName>
</protein>
<accession>A0A5B7IPJ5</accession>
<comment type="caution">
    <text evidence="1">The sequence shown here is derived from an EMBL/GenBank/DDBJ whole genome shotgun (WGS) entry which is preliminary data.</text>
</comment>
<evidence type="ECO:0000313" key="2">
    <source>
        <dbReference type="Proteomes" id="UP000324222"/>
    </source>
</evidence>
<keyword evidence="2" id="KW-1185">Reference proteome</keyword>
<organism evidence="1 2">
    <name type="scientific">Portunus trituberculatus</name>
    <name type="common">Swimming crab</name>
    <name type="synonym">Neptunus trituberculatus</name>
    <dbReference type="NCBI Taxonomy" id="210409"/>
    <lineage>
        <taxon>Eukaryota</taxon>
        <taxon>Metazoa</taxon>
        <taxon>Ecdysozoa</taxon>
        <taxon>Arthropoda</taxon>
        <taxon>Crustacea</taxon>
        <taxon>Multicrustacea</taxon>
        <taxon>Malacostraca</taxon>
        <taxon>Eumalacostraca</taxon>
        <taxon>Eucarida</taxon>
        <taxon>Decapoda</taxon>
        <taxon>Pleocyemata</taxon>
        <taxon>Brachyura</taxon>
        <taxon>Eubrachyura</taxon>
        <taxon>Portunoidea</taxon>
        <taxon>Portunidae</taxon>
        <taxon>Portuninae</taxon>
        <taxon>Portunus</taxon>
    </lineage>
</organism>
<name>A0A5B7IPJ5_PORTR</name>
<proteinExistence type="predicted"/>
<dbReference type="EMBL" id="VSRR010069499">
    <property type="protein sequence ID" value="MPC85772.1"/>
    <property type="molecule type" value="Genomic_DNA"/>
</dbReference>
<dbReference type="AlphaFoldDB" id="A0A5B7IPJ5"/>
<gene>
    <name evidence="1" type="ORF">E2C01_080564</name>
</gene>
<dbReference type="Proteomes" id="UP000324222">
    <property type="component" value="Unassembled WGS sequence"/>
</dbReference>
<evidence type="ECO:0000313" key="1">
    <source>
        <dbReference type="EMBL" id="MPC85772.1"/>
    </source>
</evidence>
<reference evidence="1 2" key="1">
    <citation type="submission" date="2019-05" db="EMBL/GenBank/DDBJ databases">
        <title>Another draft genome of Portunus trituberculatus and its Hox gene families provides insights of decapod evolution.</title>
        <authorList>
            <person name="Jeong J.-H."/>
            <person name="Song I."/>
            <person name="Kim S."/>
            <person name="Choi T."/>
            <person name="Kim D."/>
            <person name="Ryu S."/>
            <person name="Kim W."/>
        </authorList>
    </citation>
    <scope>NUCLEOTIDE SEQUENCE [LARGE SCALE GENOMIC DNA]</scope>
    <source>
        <tissue evidence="1">Muscle</tissue>
    </source>
</reference>
<sequence length="32" mass="3943">MLSSCYYLGKYFYYDVIDRSLDQTTYFRLGLF</sequence>